<evidence type="ECO:0000313" key="2">
    <source>
        <dbReference type="Proteomes" id="UP000799750"/>
    </source>
</evidence>
<dbReference type="AlphaFoldDB" id="A0A6A6QK92"/>
<keyword evidence="2" id="KW-1185">Reference proteome</keyword>
<dbReference type="Proteomes" id="UP000799750">
    <property type="component" value="Unassembled WGS sequence"/>
</dbReference>
<protein>
    <submittedName>
        <fullName evidence="1">Uncharacterized protein</fullName>
    </submittedName>
</protein>
<gene>
    <name evidence="1" type="ORF">BU16DRAFT_89365</name>
</gene>
<proteinExistence type="predicted"/>
<sequence>MLSQLYISMQNHGTDSQGISFPAHINSRRTYQKSYLPQTSNTAAMLIIGPPPNTITPEYSLPTIMSEDPLHTAASEWPFATAMSARSSLNTSNRSFASAQENLLPPGLQRSANSSQNTLKGTTESLCTSISQATLASDAHSEVNAASHALSQVTTASDASFGTQLMNTLRPSALLSQYTDMACNDFVVSPDCRPPLRCCEKSQSIIKSLTGPWKALRNKMDDRKFKKIKEKVKRDNVRNKRKTDPWRDMRVPRRRLTILGRRSSGSRITRINGVKIA</sequence>
<name>A0A6A6QK92_9PEZI</name>
<accession>A0A6A6QK92</accession>
<evidence type="ECO:0000313" key="1">
    <source>
        <dbReference type="EMBL" id="KAF2492745.1"/>
    </source>
</evidence>
<organism evidence="1 2">
    <name type="scientific">Lophium mytilinum</name>
    <dbReference type="NCBI Taxonomy" id="390894"/>
    <lineage>
        <taxon>Eukaryota</taxon>
        <taxon>Fungi</taxon>
        <taxon>Dikarya</taxon>
        <taxon>Ascomycota</taxon>
        <taxon>Pezizomycotina</taxon>
        <taxon>Dothideomycetes</taxon>
        <taxon>Pleosporomycetidae</taxon>
        <taxon>Mytilinidiales</taxon>
        <taxon>Mytilinidiaceae</taxon>
        <taxon>Lophium</taxon>
    </lineage>
</organism>
<reference evidence="1" key="1">
    <citation type="journal article" date="2020" name="Stud. Mycol.">
        <title>101 Dothideomycetes genomes: a test case for predicting lifestyles and emergence of pathogens.</title>
        <authorList>
            <person name="Haridas S."/>
            <person name="Albert R."/>
            <person name="Binder M."/>
            <person name="Bloem J."/>
            <person name="Labutti K."/>
            <person name="Salamov A."/>
            <person name="Andreopoulos B."/>
            <person name="Baker S."/>
            <person name="Barry K."/>
            <person name="Bills G."/>
            <person name="Bluhm B."/>
            <person name="Cannon C."/>
            <person name="Castanera R."/>
            <person name="Culley D."/>
            <person name="Daum C."/>
            <person name="Ezra D."/>
            <person name="Gonzalez J."/>
            <person name="Henrissat B."/>
            <person name="Kuo A."/>
            <person name="Liang C."/>
            <person name="Lipzen A."/>
            <person name="Lutzoni F."/>
            <person name="Magnuson J."/>
            <person name="Mondo S."/>
            <person name="Nolan M."/>
            <person name="Ohm R."/>
            <person name="Pangilinan J."/>
            <person name="Park H.-J."/>
            <person name="Ramirez L."/>
            <person name="Alfaro M."/>
            <person name="Sun H."/>
            <person name="Tritt A."/>
            <person name="Yoshinaga Y."/>
            <person name="Zwiers L.-H."/>
            <person name="Turgeon B."/>
            <person name="Goodwin S."/>
            <person name="Spatafora J."/>
            <person name="Crous P."/>
            <person name="Grigoriev I."/>
        </authorList>
    </citation>
    <scope>NUCLEOTIDE SEQUENCE</scope>
    <source>
        <strain evidence="1">CBS 269.34</strain>
    </source>
</reference>
<dbReference type="EMBL" id="MU004193">
    <property type="protein sequence ID" value="KAF2492745.1"/>
    <property type="molecule type" value="Genomic_DNA"/>
</dbReference>